<evidence type="ECO:0000259" key="2">
    <source>
        <dbReference type="Pfam" id="PF24494"/>
    </source>
</evidence>
<sequence>MPDHKSRKVRRPPTATNKWDSQQRTTLHVLCTHFNNLGWPLVTKAFGVLFQEHLHSRGLPDGLPEKALKAQYREHKFKPAVWASICAEPATGEEWRRRNELTTRIVAVLSAIETGAPPPVVDLAGRRRQPALDVVKEAPRTPMKRLSHFEYAGPPEKRIRTISNRTRSNARPDFAGTLTNASPASSVAEQPLTRRAANDDMSGTGPDSSVAVSVRVAVNGRKSARVQPAEPVTPASKTPRKSPRSGQQLQDYARPNAPTIKLTAEEIERTKLPLIPVSDALAHPPASGLLYRYWDENSYGRNSETGFVAGRFMHNNLTPRSAPKSHEVDDTDVENHLDRNEVASPFCSASNCLLWIMRLALHEARGGAKHGKITLVDVEALPAGGVYHVKPFHKRIKPRYCFKNGAWRYCGTHEFIIWHEIPGAAIIHTFTVADLLDACDSTPAFAAMLRVETVGKHMAALKTTTVSRLQEAGIVLTAETVTVIARLCKFVGLTARSPLKQLEHLVTDIIQGWRLLISPLSPSEWTSLANTFTHVLCGRSSVPTLERNLQLQMAFLHAVRAGLGEFNMMFDPVLITRMQKKALLVGLGDPRGILMASVASATAAVGEYEREQEMRYEEALGAKRLDAGGKRGRLVLESDVESPDGAGEDSEDEEIMYDEDMVGL</sequence>
<keyword evidence="4" id="KW-1185">Reference proteome</keyword>
<evidence type="ECO:0000313" key="3">
    <source>
        <dbReference type="EMBL" id="KAK1007788.1"/>
    </source>
</evidence>
<dbReference type="AlphaFoldDB" id="A0AAN6KX73"/>
<evidence type="ECO:0000313" key="4">
    <source>
        <dbReference type="Proteomes" id="UP001175353"/>
    </source>
</evidence>
<feature type="region of interest" description="Disordered" evidence="1">
    <location>
        <begin position="635"/>
        <end position="664"/>
    </location>
</feature>
<reference evidence="3" key="1">
    <citation type="submission" date="2023-06" db="EMBL/GenBank/DDBJ databases">
        <title>Black Yeasts Isolated from many extreme environments.</title>
        <authorList>
            <person name="Coleine C."/>
            <person name="Stajich J.E."/>
            <person name="Selbmann L."/>
        </authorList>
    </citation>
    <scope>NUCLEOTIDE SEQUENCE</scope>
    <source>
        <strain evidence="3">CCFEE 5200</strain>
    </source>
</reference>
<comment type="caution">
    <text evidence="3">The sequence shown here is derived from an EMBL/GenBank/DDBJ whole genome shotgun (WGS) entry which is preliminary data.</text>
</comment>
<name>A0AAN6KX73_9PEZI</name>
<dbReference type="InterPro" id="IPR056009">
    <property type="entry name" value="DUF7587"/>
</dbReference>
<feature type="region of interest" description="Disordered" evidence="1">
    <location>
        <begin position="219"/>
        <end position="257"/>
    </location>
</feature>
<organism evidence="3 4">
    <name type="scientific">Friedmanniomyces endolithicus</name>
    <dbReference type="NCBI Taxonomy" id="329885"/>
    <lineage>
        <taxon>Eukaryota</taxon>
        <taxon>Fungi</taxon>
        <taxon>Dikarya</taxon>
        <taxon>Ascomycota</taxon>
        <taxon>Pezizomycotina</taxon>
        <taxon>Dothideomycetes</taxon>
        <taxon>Dothideomycetidae</taxon>
        <taxon>Mycosphaerellales</taxon>
        <taxon>Teratosphaeriaceae</taxon>
        <taxon>Friedmanniomyces</taxon>
    </lineage>
</organism>
<dbReference type="Pfam" id="PF24494">
    <property type="entry name" value="DUF7587"/>
    <property type="match status" value="1"/>
</dbReference>
<feature type="compositionally biased region" description="Acidic residues" evidence="1">
    <location>
        <begin position="638"/>
        <end position="664"/>
    </location>
</feature>
<protein>
    <recommendedName>
        <fullName evidence="2">DUF7587 domain-containing protein</fullName>
    </recommendedName>
</protein>
<gene>
    <name evidence="3" type="ORF">LTR91_003317</name>
</gene>
<feature type="region of interest" description="Disordered" evidence="1">
    <location>
        <begin position="156"/>
        <end position="192"/>
    </location>
</feature>
<feature type="compositionally biased region" description="Polar residues" evidence="1">
    <location>
        <begin position="177"/>
        <end position="188"/>
    </location>
</feature>
<dbReference type="EMBL" id="JAUJLE010000017">
    <property type="protein sequence ID" value="KAK1007788.1"/>
    <property type="molecule type" value="Genomic_DNA"/>
</dbReference>
<dbReference type="Proteomes" id="UP001175353">
    <property type="component" value="Unassembled WGS sequence"/>
</dbReference>
<accession>A0AAN6KX73</accession>
<feature type="domain" description="DUF7587" evidence="2">
    <location>
        <begin position="287"/>
        <end position="435"/>
    </location>
</feature>
<evidence type="ECO:0000256" key="1">
    <source>
        <dbReference type="SAM" id="MobiDB-lite"/>
    </source>
</evidence>
<proteinExistence type="predicted"/>